<keyword evidence="2" id="KW-1185">Reference proteome</keyword>
<name>A0A0C9X062_9AGAR</name>
<accession>A0A0C9X062</accession>
<dbReference type="AlphaFoldDB" id="A0A0C9X062"/>
<evidence type="ECO:0000313" key="2">
    <source>
        <dbReference type="Proteomes" id="UP000054477"/>
    </source>
</evidence>
<organism evidence="1 2">
    <name type="scientific">Laccaria amethystina LaAM-08-1</name>
    <dbReference type="NCBI Taxonomy" id="1095629"/>
    <lineage>
        <taxon>Eukaryota</taxon>
        <taxon>Fungi</taxon>
        <taxon>Dikarya</taxon>
        <taxon>Basidiomycota</taxon>
        <taxon>Agaricomycotina</taxon>
        <taxon>Agaricomycetes</taxon>
        <taxon>Agaricomycetidae</taxon>
        <taxon>Agaricales</taxon>
        <taxon>Agaricineae</taxon>
        <taxon>Hydnangiaceae</taxon>
        <taxon>Laccaria</taxon>
    </lineage>
</organism>
<sequence>MTRSILPFPHPDDMFADYSLKDGKVMDAIEWLLASIKNERRDHSHSSPPLFPFTGQLNIMTNTVVHPISFPSAPPRFLFETDTPFMTLPVL</sequence>
<gene>
    <name evidence="1" type="ORF">K443DRAFT_641030</name>
</gene>
<reference evidence="2" key="2">
    <citation type="submission" date="2015-01" db="EMBL/GenBank/DDBJ databases">
        <title>Evolutionary Origins and Diversification of the Mycorrhizal Mutualists.</title>
        <authorList>
            <consortium name="DOE Joint Genome Institute"/>
            <consortium name="Mycorrhizal Genomics Consortium"/>
            <person name="Kohler A."/>
            <person name="Kuo A."/>
            <person name="Nagy L.G."/>
            <person name="Floudas D."/>
            <person name="Copeland A."/>
            <person name="Barry K.W."/>
            <person name="Cichocki N."/>
            <person name="Veneault-Fourrey C."/>
            <person name="LaButti K."/>
            <person name="Lindquist E.A."/>
            <person name="Lipzen A."/>
            <person name="Lundell T."/>
            <person name="Morin E."/>
            <person name="Murat C."/>
            <person name="Riley R."/>
            <person name="Ohm R."/>
            <person name="Sun H."/>
            <person name="Tunlid A."/>
            <person name="Henrissat B."/>
            <person name="Grigoriev I.V."/>
            <person name="Hibbett D.S."/>
            <person name="Martin F."/>
        </authorList>
    </citation>
    <scope>NUCLEOTIDE SEQUENCE [LARGE SCALE GENOMIC DNA]</scope>
    <source>
        <strain evidence="2">LaAM-08-1</strain>
    </source>
</reference>
<dbReference type="HOGENOM" id="CLU_2427348_0_0_1"/>
<reference evidence="1 2" key="1">
    <citation type="submission" date="2014-04" db="EMBL/GenBank/DDBJ databases">
        <authorList>
            <consortium name="DOE Joint Genome Institute"/>
            <person name="Kuo A."/>
            <person name="Kohler A."/>
            <person name="Nagy L.G."/>
            <person name="Floudas D."/>
            <person name="Copeland A."/>
            <person name="Barry K.W."/>
            <person name="Cichocki N."/>
            <person name="Veneault-Fourrey C."/>
            <person name="LaButti K."/>
            <person name="Lindquist E.A."/>
            <person name="Lipzen A."/>
            <person name="Lundell T."/>
            <person name="Morin E."/>
            <person name="Murat C."/>
            <person name="Sun H."/>
            <person name="Tunlid A."/>
            <person name="Henrissat B."/>
            <person name="Grigoriev I.V."/>
            <person name="Hibbett D.S."/>
            <person name="Martin F."/>
            <person name="Nordberg H.P."/>
            <person name="Cantor M.N."/>
            <person name="Hua S.X."/>
        </authorList>
    </citation>
    <scope>NUCLEOTIDE SEQUENCE [LARGE SCALE GENOMIC DNA]</scope>
    <source>
        <strain evidence="1 2">LaAM-08-1</strain>
    </source>
</reference>
<dbReference type="EMBL" id="KN838783">
    <property type="protein sequence ID" value="KIJ94678.1"/>
    <property type="molecule type" value="Genomic_DNA"/>
</dbReference>
<proteinExistence type="predicted"/>
<evidence type="ECO:0000313" key="1">
    <source>
        <dbReference type="EMBL" id="KIJ94678.1"/>
    </source>
</evidence>
<dbReference type="Proteomes" id="UP000054477">
    <property type="component" value="Unassembled WGS sequence"/>
</dbReference>
<protein>
    <submittedName>
        <fullName evidence="1">Uncharacterized protein</fullName>
    </submittedName>
</protein>